<dbReference type="GO" id="GO:0016491">
    <property type="term" value="F:oxidoreductase activity"/>
    <property type="evidence" value="ECO:0007669"/>
    <property type="project" value="InterPro"/>
</dbReference>
<proteinExistence type="predicted"/>
<accession>A0A2V3TTD8</accession>
<dbReference type="InterPro" id="IPR023867">
    <property type="entry name" value="Sulphatase_maturase_rSAM"/>
</dbReference>
<gene>
    <name evidence="1" type="ORF">C7450_11937</name>
</gene>
<evidence type="ECO:0000313" key="1">
    <source>
        <dbReference type="EMBL" id="PXW51600.1"/>
    </source>
</evidence>
<comment type="caution">
    <text evidence="1">The sequence shown here is derived from an EMBL/GenBank/DDBJ whole genome shotgun (WGS) entry which is preliminary data.</text>
</comment>
<dbReference type="SUPFAM" id="SSF102114">
    <property type="entry name" value="Radical SAM enzymes"/>
    <property type="match status" value="1"/>
</dbReference>
<dbReference type="Proteomes" id="UP000248021">
    <property type="component" value="Unassembled WGS sequence"/>
</dbReference>
<name>A0A2V3TTD8_9HYPH</name>
<dbReference type="RefSeq" id="WP_170147530.1">
    <property type="nucleotide sequence ID" value="NZ_JAHBRY010000005.1"/>
</dbReference>
<protein>
    <submittedName>
        <fullName evidence="1">Radical SAM protein with 4Fe4S-binding SPASM domain</fullName>
    </submittedName>
</protein>
<keyword evidence="2" id="KW-1185">Reference proteome</keyword>
<reference evidence="1 2" key="1">
    <citation type="submission" date="2018-05" db="EMBL/GenBank/DDBJ databases">
        <title>Genomic Encyclopedia of Type Strains, Phase IV (KMG-IV): sequencing the most valuable type-strain genomes for metagenomic binning, comparative biology and taxonomic classification.</title>
        <authorList>
            <person name="Goeker M."/>
        </authorList>
    </citation>
    <scope>NUCLEOTIDE SEQUENCE [LARGE SCALE GENOMIC DNA]</scope>
    <source>
        <strain evidence="1 2">DSM 6462</strain>
    </source>
</reference>
<dbReference type="AlphaFoldDB" id="A0A2V3TTD8"/>
<dbReference type="EMBL" id="QJJK01000019">
    <property type="protein sequence ID" value="PXW51600.1"/>
    <property type="molecule type" value="Genomic_DNA"/>
</dbReference>
<dbReference type="PANTHER" id="PTHR43273:SF8">
    <property type="entry name" value="RADICAL SAM DOMAIN PROTEIN"/>
    <property type="match status" value="1"/>
</dbReference>
<sequence>MGLEEPLLRVDLLEVVRAFCRDRFEKAEFVVCTNLQHVSDEAWTFLSAPDTFMSTSLDGDRATHTRQRTFDAARTDAFLHNLARAIEAFGPEKVSALPTIDPGNAPAPEKIIRTFAEFGIRSIYLRPVNYQGFARKRYGHGDDVAWNLYYDRFIDAMIAYNQTAPQHVEEYYFVHCLRRVLRPGHHGHVDLRNPNTLGADYLVVDFDGTFYPTDEARMVTRVRQIDLSIGNVFDGLDQSKLAILNENAANNFHEDCMHCPYQAYCGVDVVDDLSRYGRIDLPKHETSFCRRHTFVFGKIFELLYSADSAVKKSLALWLGIPEFDPALAPVHR</sequence>
<dbReference type="Gene3D" id="3.20.20.70">
    <property type="entry name" value="Aldolase class I"/>
    <property type="match status" value="1"/>
</dbReference>
<evidence type="ECO:0000313" key="2">
    <source>
        <dbReference type="Proteomes" id="UP000248021"/>
    </source>
</evidence>
<dbReference type="PANTHER" id="PTHR43273">
    <property type="entry name" value="ANAEROBIC SULFATASE-MATURATING ENZYME HOMOLOG ASLB-RELATED"/>
    <property type="match status" value="1"/>
</dbReference>
<dbReference type="InterPro" id="IPR058240">
    <property type="entry name" value="rSAM_sf"/>
</dbReference>
<dbReference type="InterPro" id="IPR013785">
    <property type="entry name" value="Aldolase_TIM"/>
</dbReference>
<organism evidence="1 2">
    <name type="scientific">Chelatococcus asaccharovorans</name>
    <dbReference type="NCBI Taxonomy" id="28210"/>
    <lineage>
        <taxon>Bacteria</taxon>
        <taxon>Pseudomonadati</taxon>
        <taxon>Pseudomonadota</taxon>
        <taxon>Alphaproteobacteria</taxon>
        <taxon>Hyphomicrobiales</taxon>
        <taxon>Chelatococcaceae</taxon>
        <taxon>Chelatococcus</taxon>
    </lineage>
</organism>